<dbReference type="AlphaFoldDB" id="A0A5N6Q0E4"/>
<accession>A0A5N6Q0E4</accession>
<sequence length="152" mass="17067">MRYLVLVYGNSLTKMLGHRLGSILLHKLSGKKCYMLAARDLSIPESRFEYQPAEVSVGLCGVDNQTDGKIKPVFLDPGACGRQRYENDRFSTITPQDGPKLRRDGWLEIELGEFYNEKGQEGKLDMSMMEVKGGNWKAGLIIQGIEIRPKAS</sequence>
<reference evidence="1 2" key="1">
    <citation type="submission" date="2019-05" db="EMBL/GenBank/DDBJ databases">
        <title>Mikania micrantha, genome provides insights into the molecular mechanism of rapid growth.</title>
        <authorList>
            <person name="Liu B."/>
        </authorList>
    </citation>
    <scope>NUCLEOTIDE SEQUENCE [LARGE SCALE GENOMIC DNA]</scope>
    <source>
        <strain evidence="1">NLD-2019</strain>
        <tissue evidence="1">Leaf</tissue>
    </source>
</reference>
<evidence type="ECO:0000313" key="1">
    <source>
        <dbReference type="EMBL" id="KAD7477441.1"/>
    </source>
</evidence>
<dbReference type="Proteomes" id="UP000326396">
    <property type="component" value="Linkage Group LG1"/>
</dbReference>
<protein>
    <recommendedName>
        <fullName evidence="3">F-box domain-containing protein</fullName>
    </recommendedName>
</protein>
<dbReference type="EMBL" id="SZYD01000001">
    <property type="protein sequence ID" value="KAD7477441.1"/>
    <property type="molecule type" value="Genomic_DNA"/>
</dbReference>
<proteinExistence type="predicted"/>
<evidence type="ECO:0000313" key="2">
    <source>
        <dbReference type="Proteomes" id="UP000326396"/>
    </source>
</evidence>
<dbReference type="PANTHER" id="PTHR32278:SF111">
    <property type="entry name" value="F-BOX PROTEIN PP2-B12-RELATED"/>
    <property type="match status" value="1"/>
</dbReference>
<dbReference type="InterPro" id="IPR025886">
    <property type="entry name" value="PP2-like"/>
</dbReference>
<name>A0A5N6Q0E4_9ASTR</name>
<dbReference type="PANTHER" id="PTHR32278">
    <property type="entry name" value="F-BOX DOMAIN-CONTAINING PROTEIN"/>
    <property type="match status" value="1"/>
</dbReference>
<comment type="caution">
    <text evidence="1">The sequence shown here is derived from an EMBL/GenBank/DDBJ whole genome shotgun (WGS) entry which is preliminary data.</text>
</comment>
<dbReference type="OrthoDB" id="1918565at2759"/>
<evidence type="ECO:0008006" key="3">
    <source>
        <dbReference type="Google" id="ProtNLM"/>
    </source>
</evidence>
<organism evidence="1 2">
    <name type="scientific">Mikania micrantha</name>
    <name type="common">bitter vine</name>
    <dbReference type="NCBI Taxonomy" id="192012"/>
    <lineage>
        <taxon>Eukaryota</taxon>
        <taxon>Viridiplantae</taxon>
        <taxon>Streptophyta</taxon>
        <taxon>Embryophyta</taxon>
        <taxon>Tracheophyta</taxon>
        <taxon>Spermatophyta</taxon>
        <taxon>Magnoliopsida</taxon>
        <taxon>eudicotyledons</taxon>
        <taxon>Gunneridae</taxon>
        <taxon>Pentapetalae</taxon>
        <taxon>asterids</taxon>
        <taxon>campanulids</taxon>
        <taxon>Asterales</taxon>
        <taxon>Asteraceae</taxon>
        <taxon>Asteroideae</taxon>
        <taxon>Heliantheae alliance</taxon>
        <taxon>Eupatorieae</taxon>
        <taxon>Mikania</taxon>
    </lineage>
</organism>
<dbReference type="Pfam" id="PF14299">
    <property type="entry name" value="PP2"/>
    <property type="match status" value="1"/>
</dbReference>
<gene>
    <name evidence="1" type="ORF">E3N88_00577</name>
</gene>
<keyword evidence="2" id="KW-1185">Reference proteome</keyword>